<evidence type="ECO:0000313" key="9">
    <source>
        <dbReference type="Proteomes" id="UP000037151"/>
    </source>
</evidence>
<keyword evidence="2" id="KW-0813">Transport</keyword>
<dbReference type="PATRIC" id="fig|42234.21.peg.4630"/>
<feature type="transmembrane region" description="Helical" evidence="6">
    <location>
        <begin position="558"/>
        <end position="579"/>
    </location>
</feature>
<evidence type="ECO:0000256" key="2">
    <source>
        <dbReference type="ARBA" id="ARBA00022448"/>
    </source>
</evidence>
<dbReference type="Gene3D" id="3.40.50.300">
    <property type="entry name" value="P-loop containing nucleotide triphosphate hydrolases"/>
    <property type="match status" value="1"/>
</dbReference>
<dbReference type="InterPro" id="IPR003593">
    <property type="entry name" value="AAA+_ATPase"/>
</dbReference>
<dbReference type="PROSITE" id="PS50893">
    <property type="entry name" value="ABC_TRANSPORTER_2"/>
    <property type="match status" value="1"/>
</dbReference>
<keyword evidence="6" id="KW-0812">Transmembrane</keyword>
<dbReference type="SMART" id="SM00382">
    <property type="entry name" value="AAA"/>
    <property type="match status" value="1"/>
</dbReference>
<proteinExistence type="inferred from homology"/>
<dbReference type="GO" id="GO:0005524">
    <property type="term" value="F:ATP binding"/>
    <property type="evidence" value="ECO:0007669"/>
    <property type="project" value="UniProtKB-KW"/>
</dbReference>
<organism evidence="8 9">
    <name type="scientific">Streptomyces acidiscabies</name>
    <dbReference type="NCBI Taxonomy" id="42234"/>
    <lineage>
        <taxon>Bacteria</taxon>
        <taxon>Bacillati</taxon>
        <taxon>Actinomycetota</taxon>
        <taxon>Actinomycetes</taxon>
        <taxon>Kitasatosporales</taxon>
        <taxon>Streptomycetaceae</taxon>
        <taxon>Streptomyces</taxon>
    </lineage>
</organism>
<name>A0A0L0K4X3_9ACTN</name>
<dbReference type="Proteomes" id="UP000037151">
    <property type="component" value="Unassembled WGS sequence"/>
</dbReference>
<feature type="transmembrane region" description="Helical" evidence="6">
    <location>
        <begin position="428"/>
        <end position="450"/>
    </location>
</feature>
<accession>A0A0L0K4X3</accession>
<dbReference type="AlphaFoldDB" id="A0A0L0K4X3"/>
<evidence type="ECO:0000256" key="1">
    <source>
        <dbReference type="ARBA" id="ARBA00005417"/>
    </source>
</evidence>
<keyword evidence="3" id="KW-0547">Nucleotide-binding</keyword>
<feature type="compositionally biased region" description="Pro residues" evidence="5">
    <location>
        <begin position="321"/>
        <end position="331"/>
    </location>
</feature>
<keyword evidence="6" id="KW-1133">Transmembrane helix</keyword>
<evidence type="ECO:0000256" key="4">
    <source>
        <dbReference type="ARBA" id="ARBA00022840"/>
    </source>
</evidence>
<feature type="transmembrane region" description="Helical" evidence="6">
    <location>
        <begin position="470"/>
        <end position="495"/>
    </location>
</feature>
<dbReference type="SUPFAM" id="SSF52540">
    <property type="entry name" value="P-loop containing nucleoside triphosphate hydrolases"/>
    <property type="match status" value="1"/>
</dbReference>
<evidence type="ECO:0000259" key="7">
    <source>
        <dbReference type="PROSITE" id="PS50893"/>
    </source>
</evidence>
<dbReference type="PANTHER" id="PTHR43335:SF4">
    <property type="entry name" value="ABC TRANSPORTER, ATP-BINDING PROTEIN"/>
    <property type="match status" value="1"/>
</dbReference>
<reference evidence="9" key="1">
    <citation type="submission" date="2014-07" db="EMBL/GenBank/DDBJ databases">
        <title>Genome sequencing of plant-pathogenic Streptomyces species.</title>
        <authorList>
            <person name="Harrison J."/>
            <person name="Sapp M."/>
            <person name="Thwaites R."/>
            <person name="Studholme D.J."/>
        </authorList>
    </citation>
    <scope>NUCLEOTIDE SEQUENCE [LARGE SCALE GENOMIC DNA]</scope>
    <source>
        <strain evidence="9">NCPPB 4445</strain>
    </source>
</reference>
<feature type="transmembrane region" description="Helical" evidence="6">
    <location>
        <begin position="502"/>
        <end position="521"/>
    </location>
</feature>
<evidence type="ECO:0000256" key="3">
    <source>
        <dbReference type="ARBA" id="ARBA00022741"/>
    </source>
</evidence>
<dbReference type="RefSeq" id="WP_050372312.1">
    <property type="nucleotide sequence ID" value="NZ_KQ257822.1"/>
</dbReference>
<dbReference type="Pfam" id="PF00005">
    <property type="entry name" value="ABC_tran"/>
    <property type="match status" value="1"/>
</dbReference>
<comment type="caution">
    <text evidence="8">The sequence shown here is derived from an EMBL/GenBank/DDBJ whole genome shotgun (WGS) entry which is preliminary data.</text>
</comment>
<dbReference type="PANTHER" id="PTHR43335">
    <property type="entry name" value="ABC TRANSPORTER, ATP-BINDING PROTEIN"/>
    <property type="match status" value="1"/>
</dbReference>
<gene>
    <name evidence="8" type="ORF">IQ63_22395</name>
</gene>
<dbReference type="InterPro" id="IPR003439">
    <property type="entry name" value="ABC_transporter-like_ATP-bd"/>
</dbReference>
<feature type="domain" description="ABC transporter" evidence="7">
    <location>
        <begin position="2"/>
        <end position="228"/>
    </location>
</feature>
<evidence type="ECO:0000256" key="6">
    <source>
        <dbReference type="SAM" id="Phobius"/>
    </source>
</evidence>
<dbReference type="OrthoDB" id="9804819at2"/>
<dbReference type="GO" id="GO:0016887">
    <property type="term" value="F:ATP hydrolysis activity"/>
    <property type="evidence" value="ECO:0007669"/>
    <property type="project" value="InterPro"/>
</dbReference>
<keyword evidence="6" id="KW-0472">Membrane</keyword>
<evidence type="ECO:0000313" key="8">
    <source>
        <dbReference type="EMBL" id="KND32896.1"/>
    </source>
</evidence>
<feature type="region of interest" description="Disordered" evidence="5">
    <location>
        <begin position="289"/>
        <end position="331"/>
    </location>
</feature>
<keyword evidence="4" id="KW-0067">ATP-binding</keyword>
<comment type="similarity">
    <text evidence="1">Belongs to the ABC transporter superfamily.</text>
</comment>
<dbReference type="InterPro" id="IPR027417">
    <property type="entry name" value="P-loop_NTPase"/>
</dbReference>
<protein>
    <submittedName>
        <fullName evidence="8">ABC transporter</fullName>
    </submittedName>
</protein>
<feature type="transmembrane region" description="Helical" evidence="6">
    <location>
        <begin position="346"/>
        <end position="371"/>
    </location>
</feature>
<sequence length="587" mass="61440">MIQAFGLTSIPRKDLPPTVDDVSFEARVGHVTVLLGAPGAGKSAALRLMLELQQGRGVTYFRGRPLHRIAHPAREVGVLLGDVPGHPGRTVRGHLRMLCAAAGVPAGRADEVLEAVGLVSLREERLAALSRGMDRRLGLACALLADPHTLVLDDPADGLSARESRWLYDMLTAHARHGGTVLLTMADPKEAARTADRVVTLDQGRVAADQDAPAFARTRLRPRVAVRTPHAARLAAELSKEARTARRSVEVVQEDGNHLSVYGSSCADIGDVAFRTGILVHQLADEVGDMGPGADADAEPGDGADGVVRTEPEPRAHGAPSPLPPPISVRPAPTPLRPLRYELRRACGISTGFLVGAGTLVVSVVTALLLARLGHTPQARLFAAWPAQSPLPPAALGAGLLGALAFGDEFRHPALAADRGTVPRRLGLLAAKLLVTALTALLLAFLTVGCDAEALYLLYGREVAEVPGDWLSLGASWAGLVVGCAWAGVLAAGVFRSTTAGLAAVLAVPVAVVPLLHRLLAGASVRTAAGMPARAREVFLLRWPFGGERYLDAAARVVAQPVGGALALSLTTLLCAYLLTTLRGRAR</sequence>
<evidence type="ECO:0000256" key="5">
    <source>
        <dbReference type="SAM" id="MobiDB-lite"/>
    </source>
</evidence>
<dbReference type="EMBL" id="JPPY01000132">
    <property type="protein sequence ID" value="KND32896.1"/>
    <property type="molecule type" value="Genomic_DNA"/>
</dbReference>